<dbReference type="RefSeq" id="WP_045360606.1">
    <property type="nucleotide sequence ID" value="NZ_BBPA01000057.1"/>
</dbReference>
<sequence length="503" mass="57427">MAADSYKSRLFNLINRRLIRLKDNLGRVSRRGQNAIAIALQIALYPVYLLVQSLRMTANQLGNSLQKQLSPPGKDGTDAIKEFLHSLSDQETPFIGIAADLEDQALVFVTNDHQTVKITDNQTQRQIEKQIRTALANYALEKRKIKRLNPQYPPLLPNFTDKNPVLPPIRWFWNLLRWEQQGQIAIAINLFQESHLVKTPTPPSLPLPNLNSQAILEVIDEKLAIFEAKFLAISPAIPSSFSHTSNPPSDLVNQSPTVEKNSSYLWRLYWLIYAAIEHFWAKEKNNLEYSADSPALSAKYPLSLPNSLLITFKQRLQDWLEKQTQADPFTIGKLIQAAIDHFFSSRQSLTFSAVSEQPWLESADILAISPQDSEKPRLNPAYPLPQSPGTPAEPHSTKKAFSQEKQNKSLQKIPPAAAEITPGESPPATQLDPRYTREIIQPINEEWLETESTPVGYVKHPLERILEGLDAIILWVEELVIKIWRWLRYNRRIRISKLLKRKR</sequence>
<evidence type="ECO:0000313" key="3">
    <source>
        <dbReference type="Proteomes" id="UP000030321"/>
    </source>
</evidence>
<gene>
    <name evidence="2" type="ORF">N44_03103</name>
</gene>
<dbReference type="EMBL" id="BBPA01000057">
    <property type="protein sequence ID" value="GAL94523.1"/>
    <property type="molecule type" value="Genomic_DNA"/>
</dbReference>
<comment type="caution">
    <text evidence="2">The sequence shown here is derived from an EMBL/GenBank/DDBJ whole genome shotgun (WGS) entry which is preliminary data.</text>
</comment>
<proteinExistence type="predicted"/>
<feature type="region of interest" description="Disordered" evidence="1">
    <location>
        <begin position="371"/>
        <end position="431"/>
    </location>
</feature>
<accession>A0A0A1VYH7</accession>
<organism evidence="2 3">
    <name type="scientific">Microcystis aeruginosa NIES-44</name>
    <dbReference type="NCBI Taxonomy" id="449439"/>
    <lineage>
        <taxon>Bacteria</taxon>
        <taxon>Bacillati</taxon>
        <taxon>Cyanobacteriota</taxon>
        <taxon>Cyanophyceae</taxon>
        <taxon>Oscillatoriophycideae</taxon>
        <taxon>Chroococcales</taxon>
        <taxon>Microcystaceae</taxon>
        <taxon>Microcystis</taxon>
    </lineage>
</organism>
<evidence type="ECO:0000256" key="1">
    <source>
        <dbReference type="SAM" id="MobiDB-lite"/>
    </source>
</evidence>
<name>A0A0A1VYH7_MICAE</name>
<protein>
    <submittedName>
        <fullName evidence="2">Uncharacterized protein</fullName>
    </submittedName>
</protein>
<dbReference type="AlphaFoldDB" id="A0A0A1VYH7"/>
<reference evidence="3" key="1">
    <citation type="journal article" date="2015" name="Genome">
        <title>Whole Genome Sequence of the Non-Microcystin-Producing Microcystis aeruginosa Strain NIES-44.</title>
        <authorList>
            <person name="Okano K."/>
            <person name="Miyata N."/>
            <person name="Ozaki Y."/>
        </authorList>
    </citation>
    <scope>NUCLEOTIDE SEQUENCE [LARGE SCALE GENOMIC DNA]</scope>
    <source>
        <strain evidence="3">NIES-44</strain>
    </source>
</reference>
<dbReference type="Proteomes" id="UP000030321">
    <property type="component" value="Unassembled WGS sequence"/>
</dbReference>
<evidence type="ECO:0000313" key="2">
    <source>
        <dbReference type="EMBL" id="GAL94523.1"/>
    </source>
</evidence>